<comment type="caution">
    <text evidence="3">The sequence shown here is derived from an EMBL/GenBank/DDBJ whole genome shotgun (WGS) entry which is preliminary data.</text>
</comment>
<feature type="signal peptide" evidence="2">
    <location>
        <begin position="1"/>
        <end position="19"/>
    </location>
</feature>
<gene>
    <name evidence="3" type="ORF">XENOCAPTIV_029608</name>
</gene>
<feature type="region of interest" description="Disordered" evidence="1">
    <location>
        <begin position="37"/>
        <end position="104"/>
    </location>
</feature>
<evidence type="ECO:0000256" key="1">
    <source>
        <dbReference type="SAM" id="MobiDB-lite"/>
    </source>
</evidence>
<reference evidence="3 4" key="1">
    <citation type="submission" date="2021-06" db="EMBL/GenBank/DDBJ databases">
        <authorList>
            <person name="Palmer J.M."/>
        </authorList>
    </citation>
    <scope>NUCLEOTIDE SEQUENCE [LARGE SCALE GENOMIC DNA]</scope>
    <source>
        <strain evidence="3 4">XC_2019</strain>
        <tissue evidence="3">Muscle</tissue>
    </source>
</reference>
<evidence type="ECO:0000256" key="2">
    <source>
        <dbReference type="SAM" id="SignalP"/>
    </source>
</evidence>
<protein>
    <recommendedName>
        <fullName evidence="5">Secreted protein</fullName>
    </recommendedName>
</protein>
<sequence length="104" mass="12186">MRAFLLLLRLRALLLQLLPLELRPSVLKPDFYLRRRGTEKGDREQAGSVSGDERTIGPCVKRRAEQHKHARRDAKRTNALKFQGRFKSPNYNKEKTHTKKNIYS</sequence>
<keyword evidence="4" id="KW-1185">Reference proteome</keyword>
<accession>A0ABV0QF53</accession>
<proteinExistence type="predicted"/>
<name>A0ABV0QF53_9TELE</name>
<dbReference type="EMBL" id="JAHRIN010009271">
    <property type="protein sequence ID" value="MEQ2194455.1"/>
    <property type="molecule type" value="Genomic_DNA"/>
</dbReference>
<feature type="compositionally biased region" description="Basic residues" evidence="1">
    <location>
        <begin position="60"/>
        <end position="74"/>
    </location>
</feature>
<evidence type="ECO:0008006" key="5">
    <source>
        <dbReference type="Google" id="ProtNLM"/>
    </source>
</evidence>
<dbReference type="Proteomes" id="UP001434883">
    <property type="component" value="Unassembled WGS sequence"/>
</dbReference>
<evidence type="ECO:0000313" key="3">
    <source>
        <dbReference type="EMBL" id="MEQ2194455.1"/>
    </source>
</evidence>
<organism evidence="3 4">
    <name type="scientific">Xenoophorus captivus</name>
    <dbReference type="NCBI Taxonomy" id="1517983"/>
    <lineage>
        <taxon>Eukaryota</taxon>
        <taxon>Metazoa</taxon>
        <taxon>Chordata</taxon>
        <taxon>Craniata</taxon>
        <taxon>Vertebrata</taxon>
        <taxon>Euteleostomi</taxon>
        <taxon>Actinopterygii</taxon>
        <taxon>Neopterygii</taxon>
        <taxon>Teleostei</taxon>
        <taxon>Neoteleostei</taxon>
        <taxon>Acanthomorphata</taxon>
        <taxon>Ovalentaria</taxon>
        <taxon>Atherinomorphae</taxon>
        <taxon>Cyprinodontiformes</taxon>
        <taxon>Goodeidae</taxon>
        <taxon>Xenoophorus</taxon>
    </lineage>
</organism>
<keyword evidence="2" id="KW-0732">Signal</keyword>
<feature type="chain" id="PRO_5045295042" description="Secreted protein" evidence="2">
    <location>
        <begin position="20"/>
        <end position="104"/>
    </location>
</feature>
<feature type="compositionally biased region" description="Basic and acidic residues" evidence="1">
    <location>
        <begin position="37"/>
        <end position="55"/>
    </location>
</feature>
<evidence type="ECO:0000313" key="4">
    <source>
        <dbReference type="Proteomes" id="UP001434883"/>
    </source>
</evidence>